<dbReference type="CDD" id="cd04878">
    <property type="entry name" value="ACT_AHAS"/>
    <property type="match status" value="1"/>
</dbReference>
<accession>A0A929PUL9</accession>
<dbReference type="GO" id="GO:0009099">
    <property type="term" value="P:L-valine biosynthetic process"/>
    <property type="evidence" value="ECO:0007669"/>
    <property type="project" value="TreeGrafter"/>
</dbReference>
<dbReference type="Proteomes" id="UP000622475">
    <property type="component" value="Unassembled WGS sequence"/>
</dbReference>
<evidence type="ECO:0000256" key="3">
    <source>
        <dbReference type="ARBA" id="ARBA00006341"/>
    </source>
</evidence>
<keyword evidence="11" id="KW-1185">Reference proteome</keyword>
<dbReference type="GO" id="GO:0003984">
    <property type="term" value="F:acetolactate synthase activity"/>
    <property type="evidence" value="ECO:0007669"/>
    <property type="project" value="UniProtKB-EC"/>
</dbReference>
<reference evidence="10" key="1">
    <citation type="submission" date="2020-10" db="EMBL/GenBank/DDBJ databases">
        <title>Mucilaginibacter mali sp. nov., isolated from rhizosphere soil of apple orchard.</title>
        <authorList>
            <person name="Lee J.-S."/>
            <person name="Kim H.S."/>
            <person name="Kim J.-S."/>
        </authorList>
    </citation>
    <scope>NUCLEOTIDE SEQUENCE</scope>
    <source>
        <strain evidence="10">KCTC 22746</strain>
    </source>
</reference>
<evidence type="ECO:0000313" key="10">
    <source>
        <dbReference type="EMBL" id="MBE9660903.1"/>
    </source>
</evidence>
<evidence type="ECO:0000256" key="8">
    <source>
        <dbReference type="ARBA" id="ARBA00048670"/>
    </source>
</evidence>
<dbReference type="PANTHER" id="PTHR30239:SF0">
    <property type="entry name" value="ACETOLACTATE SYNTHASE SMALL SUBUNIT 1, CHLOROPLASTIC"/>
    <property type="match status" value="1"/>
</dbReference>
<dbReference type="GO" id="GO:0005829">
    <property type="term" value="C:cytosol"/>
    <property type="evidence" value="ECO:0007669"/>
    <property type="project" value="TreeGrafter"/>
</dbReference>
<comment type="pathway">
    <text evidence="1">Amino-acid biosynthesis; L-isoleucine biosynthesis; L-isoleucine from 2-oxobutanoate: step 1/4.</text>
</comment>
<dbReference type="InterPro" id="IPR002912">
    <property type="entry name" value="ACT_dom"/>
</dbReference>
<feature type="domain" description="ACT" evidence="9">
    <location>
        <begin position="12"/>
        <end position="86"/>
    </location>
</feature>
<dbReference type="AlphaFoldDB" id="A0A929PUL9"/>
<dbReference type="InterPro" id="IPR027271">
    <property type="entry name" value="Acetolactate_synth/TF_NikR_C"/>
</dbReference>
<name>A0A929PUL9_9SPHI</name>
<comment type="catalytic activity">
    <reaction evidence="8">
        <text>2 pyruvate + H(+) = (2S)-2-acetolactate + CO2</text>
        <dbReference type="Rhea" id="RHEA:25249"/>
        <dbReference type="ChEBI" id="CHEBI:15361"/>
        <dbReference type="ChEBI" id="CHEBI:15378"/>
        <dbReference type="ChEBI" id="CHEBI:16526"/>
        <dbReference type="ChEBI" id="CHEBI:58476"/>
        <dbReference type="EC" id="2.2.1.6"/>
    </reaction>
</comment>
<comment type="subunit">
    <text evidence="4">Dimer of large and small chains.</text>
</comment>
<dbReference type="NCBIfam" id="TIGR00119">
    <property type="entry name" value="acolac_sm"/>
    <property type="match status" value="1"/>
</dbReference>
<evidence type="ECO:0000256" key="2">
    <source>
        <dbReference type="ARBA" id="ARBA00005025"/>
    </source>
</evidence>
<gene>
    <name evidence="10" type="primary">ilvN</name>
    <name evidence="10" type="ORF">IRJ16_03330</name>
</gene>
<evidence type="ECO:0000256" key="5">
    <source>
        <dbReference type="ARBA" id="ARBA00013145"/>
    </source>
</evidence>
<proteinExistence type="inferred from homology"/>
<comment type="caution">
    <text evidence="10">The sequence shown here is derived from an EMBL/GenBank/DDBJ whole genome shotgun (WGS) entry which is preliminary data.</text>
</comment>
<evidence type="ECO:0000256" key="7">
    <source>
        <dbReference type="ARBA" id="ARBA00023304"/>
    </source>
</evidence>
<dbReference type="InterPro" id="IPR045865">
    <property type="entry name" value="ACT-like_dom_sf"/>
</dbReference>
<organism evidence="10 11">
    <name type="scientific">Mucilaginibacter myungsuensis</name>
    <dbReference type="NCBI Taxonomy" id="649104"/>
    <lineage>
        <taxon>Bacteria</taxon>
        <taxon>Pseudomonadati</taxon>
        <taxon>Bacteroidota</taxon>
        <taxon>Sphingobacteriia</taxon>
        <taxon>Sphingobacteriales</taxon>
        <taxon>Sphingobacteriaceae</taxon>
        <taxon>Mucilaginibacter</taxon>
    </lineage>
</organism>
<protein>
    <recommendedName>
        <fullName evidence="5">acetolactate synthase</fullName>
        <ecNumber evidence="5">2.2.1.6</ecNumber>
    </recommendedName>
</protein>
<dbReference type="SUPFAM" id="SSF55021">
    <property type="entry name" value="ACT-like"/>
    <property type="match status" value="2"/>
</dbReference>
<dbReference type="PROSITE" id="PS51671">
    <property type="entry name" value="ACT"/>
    <property type="match status" value="1"/>
</dbReference>
<sequence length="201" mass="23517">MSDQQDIKQEFNITVYTENQIGLLNRIAIIFTRRKINIDSLNTSPSEIEKIHRFNIVINESEEVVRKISRQIEKQVEVLKVYYHTNEDVIWQELALYKVPTDVIAEKASVERLLRENGARAVVIRKDYTVFETTGHREETDALIKVLQPYGLIEFVRSARVAIIKDSEGFNSKLREFERLEPGEDVIENEYLNRGQKVFTM</sequence>
<dbReference type="Pfam" id="PF22629">
    <property type="entry name" value="ACT_AHAS_ss"/>
    <property type="match status" value="1"/>
</dbReference>
<dbReference type="PANTHER" id="PTHR30239">
    <property type="entry name" value="ACETOLACTATE SYNTHASE SMALL SUBUNIT"/>
    <property type="match status" value="1"/>
</dbReference>
<keyword evidence="7" id="KW-0100">Branched-chain amino acid biosynthesis</keyword>
<dbReference type="Gene3D" id="3.30.70.1150">
    <property type="entry name" value="ACT-like. Chain A, domain 2"/>
    <property type="match status" value="1"/>
</dbReference>
<dbReference type="Pfam" id="PF10369">
    <property type="entry name" value="ALS_ss_C"/>
    <property type="match status" value="1"/>
</dbReference>
<dbReference type="RefSeq" id="WP_194110089.1">
    <property type="nucleotide sequence ID" value="NZ_JADFFL010000001.1"/>
</dbReference>
<dbReference type="GO" id="GO:0009097">
    <property type="term" value="P:isoleucine biosynthetic process"/>
    <property type="evidence" value="ECO:0007669"/>
    <property type="project" value="TreeGrafter"/>
</dbReference>
<keyword evidence="6" id="KW-0028">Amino-acid biosynthesis</keyword>
<dbReference type="Gene3D" id="3.30.70.260">
    <property type="match status" value="1"/>
</dbReference>
<dbReference type="InterPro" id="IPR054480">
    <property type="entry name" value="AHAS_small-like_ACT"/>
</dbReference>
<dbReference type="EC" id="2.2.1.6" evidence="5"/>
<dbReference type="InterPro" id="IPR019455">
    <property type="entry name" value="Acetolactate_synth_ssu_C"/>
</dbReference>
<evidence type="ECO:0000259" key="9">
    <source>
        <dbReference type="PROSITE" id="PS51671"/>
    </source>
</evidence>
<evidence type="ECO:0000313" key="11">
    <source>
        <dbReference type="Proteomes" id="UP000622475"/>
    </source>
</evidence>
<evidence type="ECO:0000256" key="4">
    <source>
        <dbReference type="ARBA" id="ARBA00011744"/>
    </source>
</evidence>
<evidence type="ECO:0000256" key="6">
    <source>
        <dbReference type="ARBA" id="ARBA00022605"/>
    </source>
</evidence>
<comment type="similarity">
    <text evidence="3">Belongs to the acetolactate synthase small subunit family.</text>
</comment>
<evidence type="ECO:0000256" key="1">
    <source>
        <dbReference type="ARBA" id="ARBA00004974"/>
    </source>
</evidence>
<dbReference type="EMBL" id="JADFFL010000001">
    <property type="protein sequence ID" value="MBE9660903.1"/>
    <property type="molecule type" value="Genomic_DNA"/>
</dbReference>
<dbReference type="InterPro" id="IPR039557">
    <property type="entry name" value="AHAS_ACT"/>
</dbReference>
<comment type="pathway">
    <text evidence="2">Amino-acid biosynthesis; L-valine biosynthesis; L-valine from pyruvate: step 1/4.</text>
</comment>
<keyword evidence="10" id="KW-0808">Transferase</keyword>
<dbReference type="GO" id="GO:1990610">
    <property type="term" value="F:acetolactate synthase regulator activity"/>
    <property type="evidence" value="ECO:0007669"/>
    <property type="project" value="InterPro"/>
</dbReference>
<dbReference type="InterPro" id="IPR004789">
    <property type="entry name" value="Acetalactate_synth_ssu"/>
</dbReference>